<dbReference type="RefSeq" id="WP_146962868.1">
    <property type="nucleotide sequence ID" value="NZ_CP042467.1"/>
</dbReference>
<keyword evidence="4" id="KW-1185">Reference proteome</keyword>
<dbReference type="Proteomes" id="UP000321595">
    <property type="component" value="Chromosome"/>
</dbReference>
<evidence type="ECO:0000256" key="2">
    <source>
        <dbReference type="SAM" id="Phobius"/>
    </source>
</evidence>
<keyword evidence="2" id="KW-0812">Transmembrane</keyword>
<evidence type="ECO:0000256" key="1">
    <source>
        <dbReference type="SAM" id="MobiDB-lite"/>
    </source>
</evidence>
<feature type="transmembrane region" description="Helical" evidence="2">
    <location>
        <begin position="307"/>
        <end position="329"/>
    </location>
</feature>
<feature type="transmembrane region" description="Helical" evidence="2">
    <location>
        <begin position="277"/>
        <end position="295"/>
    </location>
</feature>
<gene>
    <name evidence="3" type="ORF">FRD01_20825</name>
</gene>
<dbReference type="EMBL" id="CP042467">
    <property type="protein sequence ID" value="QED29635.1"/>
    <property type="molecule type" value="Genomic_DNA"/>
</dbReference>
<reference evidence="3 4" key="1">
    <citation type="submission" date="2019-08" db="EMBL/GenBank/DDBJ databases">
        <authorList>
            <person name="Liang Q."/>
        </authorList>
    </citation>
    <scope>NUCLEOTIDE SEQUENCE [LARGE SCALE GENOMIC DNA]</scope>
    <source>
        <strain evidence="3 4">V1718</strain>
    </source>
</reference>
<protein>
    <submittedName>
        <fullName evidence="3">Uncharacterized protein</fullName>
    </submittedName>
</protein>
<feature type="transmembrane region" description="Helical" evidence="2">
    <location>
        <begin position="335"/>
        <end position="355"/>
    </location>
</feature>
<evidence type="ECO:0000313" key="4">
    <source>
        <dbReference type="Proteomes" id="UP000321595"/>
    </source>
</evidence>
<proteinExistence type="predicted"/>
<feature type="region of interest" description="Disordered" evidence="1">
    <location>
        <begin position="87"/>
        <end position="121"/>
    </location>
</feature>
<name>A0A5B8XVM7_9DELT</name>
<dbReference type="AlphaFoldDB" id="A0A5B8XVM7"/>
<keyword evidence="2" id="KW-1133">Transmembrane helix</keyword>
<organism evidence="3 4">
    <name type="scientific">Microvenator marinus</name>
    <dbReference type="NCBI Taxonomy" id="2600177"/>
    <lineage>
        <taxon>Bacteria</taxon>
        <taxon>Deltaproteobacteria</taxon>
        <taxon>Bradymonadales</taxon>
        <taxon>Microvenatoraceae</taxon>
        <taxon>Microvenator</taxon>
    </lineage>
</organism>
<evidence type="ECO:0000313" key="3">
    <source>
        <dbReference type="EMBL" id="QED29635.1"/>
    </source>
</evidence>
<dbReference type="KEGG" id="bbae:FRD01_20825"/>
<accession>A0A5B8XVM7</accession>
<keyword evidence="2" id="KW-0472">Membrane</keyword>
<sequence>MRSAIFALCIFLCGVSYPQIGHSEEQTYSTEEIAAADALYNEAFELYVAGEKVRALARLKEVERRYPGTKAAEESRRLLDIAEIKDAETPTSTAETDGEAETQVLERTAEPPRETNIFGVPEPTRNERARYELVIGQAVHGLFLGAELCVVMGCSTDSDAFPTSMVAGAAVGLGLMIGLTDTQVDPGLSSSVNSGTLWGGWQALALYGGTGSTLDDRASAALFMGAQIAGTLGGFGAYRALDLTEDHVAVGNTLGIWSGITGTLIHASLIDSDYDQLFISALIVGDIGLVSGLLWAPHSGLSRMQTFALDVGAVLGGMLAAGVPLMFGMDDFSERWAYFRMAIGIPTGMSLAYLLTSSWDSEEEPIGSLSLYPTESGAGMGWMGRF</sequence>